<gene>
    <name evidence="1" type="ORF">J2T60_001879</name>
</gene>
<accession>A0ABT1G980</accession>
<sequence length="496" mass="55547">MTGKTMTEFGPPPWPAVTVRPDRPRVEGSTLHLSWTQSGGGPLFRHCHCFIRYPRQSLENLPPAIAWSVFSGLIASLYARHHQELTLHFPEPIPRMALAPWLDLHRCDNVVAGPLKESEAPGAPSTSEPEHIGILFGGGKDSLATLGLMGELFGYQRLTLLSCVFPERSRYLRTVEQRRDRHALGPIRGRTGVRVQKIISNLRCQIGEDASSRALHTGLYHALALPMTRQLGLELVTHSNEFNHYWTSTQPNRPRAGFARSRPEADDFLADALSRLLQQPLSIKNPNFCIGKDGAIRLLKERYPGLLTSLMMCESVTDPNQRWCGNCYKCFQYAIYRLALNLPDAGLDPQTFFAESEWVQDHLARASQAKVGQWLPELSSRASFPAFSHLFHQHPPDTLAKQLSGQAKAHFLALTRPFPREPHPATQAWMQAALDKLAPPRTRQLAAILDQHLPRETARQIQLPWGSHRSHIDYDAAIAPKTVAIETPDADAAFKL</sequence>
<dbReference type="EMBL" id="JALJYF010000002">
    <property type="protein sequence ID" value="MCP1727879.1"/>
    <property type="molecule type" value="Genomic_DNA"/>
</dbReference>
<comment type="caution">
    <text evidence="1">The sequence shown here is derived from an EMBL/GenBank/DDBJ whole genome shotgun (WGS) entry which is preliminary data.</text>
</comment>
<evidence type="ECO:0000313" key="1">
    <source>
        <dbReference type="EMBL" id="MCP1727879.1"/>
    </source>
</evidence>
<name>A0ABT1G980_9GAMM</name>
<protein>
    <recommendedName>
        <fullName evidence="3">7-cyano-7-deazaguanine synthase in queuosine biosynthesis</fullName>
    </recommendedName>
</protein>
<organism evidence="1 2">
    <name type="scientific">Natronospira proteinivora</name>
    <dbReference type="NCBI Taxonomy" id="1807133"/>
    <lineage>
        <taxon>Bacteria</taxon>
        <taxon>Pseudomonadati</taxon>
        <taxon>Pseudomonadota</taxon>
        <taxon>Gammaproteobacteria</taxon>
        <taxon>Natronospirales</taxon>
        <taxon>Natronospiraceae</taxon>
        <taxon>Natronospira</taxon>
    </lineage>
</organism>
<evidence type="ECO:0008006" key="3">
    <source>
        <dbReference type="Google" id="ProtNLM"/>
    </source>
</evidence>
<dbReference type="Proteomes" id="UP001523550">
    <property type="component" value="Unassembled WGS sequence"/>
</dbReference>
<reference evidence="1 2" key="1">
    <citation type="submission" date="2022-03" db="EMBL/GenBank/DDBJ databases">
        <title>Genomic Encyclopedia of Type Strains, Phase III (KMG-III): the genomes of soil and plant-associated and newly described type strains.</title>
        <authorList>
            <person name="Whitman W."/>
        </authorList>
    </citation>
    <scope>NUCLEOTIDE SEQUENCE [LARGE SCALE GENOMIC DNA]</scope>
    <source>
        <strain evidence="1 2">BSker1</strain>
    </source>
</reference>
<evidence type="ECO:0000313" key="2">
    <source>
        <dbReference type="Proteomes" id="UP001523550"/>
    </source>
</evidence>
<proteinExistence type="predicted"/>
<keyword evidence="2" id="KW-1185">Reference proteome</keyword>